<evidence type="ECO:0000256" key="1">
    <source>
        <dbReference type="ARBA" id="ARBA00004370"/>
    </source>
</evidence>
<accession>W8BXF1</accession>
<feature type="domain" description="TLDc" evidence="10">
    <location>
        <begin position="230"/>
        <end position="397"/>
    </location>
</feature>
<dbReference type="GO" id="GO:0006979">
    <property type="term" value="P:response to oxidative stress"/>
    <property type="evidence" value="ECO:0007669"/>
    <property type="project" value="TreeGrafter"/>
</dbReference>
<reference evidence="11" key="2">
    <citation type="journal article" date="2014" name="BMC Genomics">
        <title>A genomic perspective to assessing quality of mass-reared SIT flies used in Mediterranean fruit fly (Ceratitis capitata) eradication in California.</title>
        <authorList>
            <person name="Calla B."/>
            <person name="Hall B."/>
            <person name="Hou S."/>
            <person name="Geib S.M."/>
        </authorList>
    </citation>
    <scope>NUCLEOTIDE SEQUENCE</scope>
</reference>
<organism evidence="11">
    <name type="scientific">Ceratitis capitata</name>
    <name type="common">Mediterranean fruit fly</name>
    <name type="synonym">Tephritis capitata</name>
    <dbReference type="NCBI Taxonomy" id="7213"/>
    <lineage>
        <taxon>Eukaryota</taxon>
        <taxon>Metazoa</taxon>
        <taxon>Ecdysozoa</taxon>
        <taxon>Arthropoda</taxon>
        <taxon>Hexapoda</taxon>
        <taxon>Insecta</taxon>
        <taxon>Pterygota</taxon>
        <taxon>Neoptera</taxon>
        <taxon>Endopterygota</taxon>
        <taxon>Diptera</taxon>
        <taxon>Brachycera</taxon>
        <taxon>Muscomorpha</taxon>
        <taxon>Tephritoidea</taxon>
        <taxon>Tephritidae</taxon>
        <taxon>Ceratitis</taxon>
        <taxon>Ceratitis</taxon>
    </lineage>
</organism>
<dbReference type="EMBL" id="GAMC01002613">
    <property type="protein sequence ID" value="JAC03943.1"/>
    <property type="molecule type" value="mRNA"/>
</dbReference>
<dbReference type="PANTHER" id="PTHR23354">
    <property type="entry name" value="NUCLEOLAR PROTEIN 7/ESTROGEN RECEPTOR COACTIVATOR-RELATED"/>
    <property type="match status" value="1"/>
</dbReference>
<keyword evidence="4" id="KW-0963">Cytoplasm</keyword>
<gene>
    <name evidence="11" type="primary">K1609</name>
</gene>
<dbReference type="GO" id="GO:0005764">
    <property type="term" value="C:lysosome"/>
    <property type="evidence" value="ECO:0007669"/>
    <property type="project" value="UniProtKB-SubCell"/>
</dbReference>
<evidence type="ECO:0000256" key="7">
    <source>
        <dbReference type="ARBA" id="ARBA00039594"/>
    </source>
</evidence>
<dbReference type="PROSITE" id="PS51886">
    <property type="entry name" value="TLDC"/>
    <property type="match status" value="1"/>
</dbReference>
<dbReference type="AlphaFoldDB" id="W8BXF1"/>
<evidence type="ECO:0000256" key="6">
    <source>
        <dbReference type="ARBA" id="ARBA00023228"/>
    </source>
</evidence>
<dbReference type="GO" id="GO:0016020">
    <property type="term" value="C:membrane"/>
    <property type="evidence" value="ECO:0007669"/>
    <property type="project" value="UniProtKB-SubCell"/>
</dbReference>
<dbReference type="Pfam" id="PF07534">
    <property type="entry name" value="TLD"/>
    <property type="match status" value="1"/>
</dbReference>
<evidence type="ECO:0000256" key="2">
    <source>
        <dbReference type="ARBA" id="ARBA00004371"/>
    </source>
</evidence>
<keyword evidence="6" id="KW-0458">Lysosome</keyword>
<evidence type="ECO:0000256" key="4">
    <source>
        <dbReference type="ARBA" id="ARBA00022490"/>
    </source>
</evidence>
<evidence type="ECO:0000256" key="5">
    <source>
        <dbReference type="ARBA" id="ARBA00023136"/>
    </source>
</evidence>
<dbReference type="InterPro" id="IPR006571">
    <property type="entry name" value="TLDc_dom"/>
</dbReference>
<evidence type="ECO:0000259" key="10">
    <source>
        <dbReference type="PROSITE" id="PS51886"/>
    </source>
</evidence>
<reference evidence="11" key="1">
    <citation type="submission" date="2013-07" db="EMBL/GenBank/DDBJ databases">
        <authorList>
            <person name="Geib S."/>
        </authorList>
    </citation>
    <scope>NUCLEOTIDE SEQUENCE</scope>
</reference>
<dbReference type="EMBL" id="GAMC01002611">
    <property type="protein sequence ID" value="JAC03945.1"/>
    <property type="molecule type" value="mRNA"/>
</dbReference>
<dbReference type="SMART" id="SM00584">
    <property type="entry name" value="TLDc"/>
    <property type="match status" value="1"/>
</dbReference>
<name>W8BXF1_CERCA</name>
<dbReference type="PANTHER" id="PTHR23354:SF131">
    <property type="entry name" value="MTOR-ASSOCIATED PROTEIN MEAK7"/>
    <property type="match status" value="1"/>
</dbReference>
<evidence type="ECO:0000256" key="3">
    <source>
        <dbReference type="ARBA" id="ARBA00004496"/>
    </source>
</evidence>
<evidence type="ECO:0000256" key="9">
    <source>
        <dbReference type="ARBA" id="ARBA00042134"/>
    </source>
</evidence>
<sequence length="446" mass="51110">MGNQHGKKEDKLPFSAEHIKVLEASFRACGPHSEKLQKDKLLECWSNIIDSHLAQSTANFLFNSTQQTTPAITLRRYAEPFHIVQNGTIDDKVNLLAASLEQTDTNQYTIKELEHYVAAVLKSYLKLELQQGTEAFSSWKQHGYQSSERAVFAFAKGLIRGICQGQDHYINLNQLEQWLQINPTFLTMWREVFDNLYSKNMTKSLKLNYAITSNILPVLEGLATGTNYTPILDIPHVIFVNSNLPNEYRNKWRFLFSSKIMGESFSTMLGKILNRGPTLLVIEDEDHYLFASFNPESWSLKSHFFGNESSMLFTLSPAMRHFNSTGYNNHYQYLNLNQQTMPNGLGIGGQFNYWGLWVDSDYGVGQSSESCTTYHDYVQLSKRKEFKIRNLEVWGIGDEPKDDDDDGEYEGGKRSILDKNLEDKVMLQLAGKEMHSEGLREPEMDL</sequence>
<dbReference type="EMBL" id="GAMC01002612">
    <property type="protein sequence ID" value="JAC03944.1"/>
    <property type="molecule type" value="mRNA"/>
</dbReference>
<dbReference type="EMBL" id="GAMC01002614">
    <property type="protein sequence ID" value="JAC03942.1"/>
    <property type="molecule type" value="mRNA"/>
</dbReference>
<dbReference type="OrthoDB" id="289228at2759"/>
<evidence type="ECO:0000313" key="11">
    <source>
        <dbReference type="EMBL" id="JAC03943.1"/>
    </source>
</evidence>
<dbReference type="GO" id="GO:0005634">
    <property type="term" value="C:nucleus"/>
    <property type="evidence" value="ECO:0007669"/>
    <property type="project" value="TreeGrafter"/>
</dbReference>
<evidence type="ECO:0000256" key="8">
    <source>
        <dbReference type="ARBA" id="ARBA00041780"/>
    </source>
</evidence>
<keyword evidence="5" id="KW-0472">Membrane</keyword>
<protein>
    <recommendedName>
        <fullName evidence="7">MTOR-associated protein MEAK7</fullName>
    </recommendedName>
    <alternativeName>
        <fullName evidence="9">TBC/LysM-associated domain-containing protein 1</fullName>
    </alternativeName>
    <alternativeName>
        <fullName evidence="8">TLD domain-containing protein 1</fullName>
    </alternativeName>
</protein>
<proteinExistence type="evidence at transcript level"/>
<dbReference type="KEGG" id="ccat:101450479"/>
<comment type="subcellular location">
    <subcellularLocation>
        <location evidence="3">Cytoplasm</location>
    </subcellularLocation>
    <subcellularLocation>
        <location evidence="2">Lysosome</location>
    </subcellularLocation>
    <subcellularLocation>
        <location evidence="1">Membrane</location>
    </subcellularLocation>
</comment>